<name>A0ABU8ZTW1_9MOLU</name>
<organism evidence="1 2">
    <name type="scientific">Candidatus Phytoplasma fabacearum</name>
    <dbReference type="NCBI Taxonomy" id="2982628"/>
    <lineage>
        <taxon>Bacteria</taxon>
        <taxon>Bacillati</taxon>
        <taxon>Mycoplasmatota</taxon>
        <taxon>Mollicutes</taxon>
        <taxon>Acholeplasmatales</taxon>
        <taxon>Acholeplasmataceae</taxon>
        <taxon>Candidatus Phytoplasma</taxon>
        <taxon>16SrII (Peanut WB group)</taxon>
    </lineage>
</organism>
<comment type="caution">
    <text evidence="1">The sequence shown here is derived from an EMBL/GenBank/DDBJ whole genome shotgun (WGS) entry which is preliminary data.</text>
</comment>
<keyword evidence="2" id="KW-1185">Reference proteome</keyword>
<evidence type="ECO:0000313" key="2">
    <source>
        <dbReference type="Proteomes" id="UP001382955"/>
    </source>
</evidence>
<protein>
    <submittedName>
        <fullName evidence="1">Uncharacterized protein</fullName>
    </submittedName>
</protein>
<dbReference type="RefSeq" id="WP_304512683.1">
    <property type="nucleotide sequence ID" value="NZ_JAOSIK010000034.1"/>
</dbReference>
<sequence length="244" mass="28971">MKIENFKVDKLEKTREDKLANIEKNLKLFADPGIYLIRVLISGLSDKIDKLVFAKTLVKLQRSTYLRNFFITSLFSPSYEECKLTWKFYSRERFYSFLNGYNRESALIVNDYLPDKNESLSPLISIFDPGFHGSGSGSSRIRNIFQDCLRLAILVIDFPDLEKFIRFWHEKKFRDLSGVQTDIDRLRWRLTFNFKFDDLQNCCYIYAFDYSLDKSILVGKLAYNFIKFLIKTIDTEMYYFCNFA</sequence>
<dbReference type="EMBL" id="JAOSIK010000034">
    <property type="protein sequence ID" value="MEK0312115.1"/>
    <property type="molecule type" value="Genomic_DNA"/>
</dbReference>
<accession>A0ABU8ZTW1</accession>
<proteinExistence type="predicted"/>
<gene>
    <name evidence="1" type="ORF">OC725_02465</name>
</gene>
<reference evidence="1 2" key="1">
    <citation type="journal article" date="2023" name="Int. J. Syst. Evol. Microbiol.">
        <title>The observation of taxonomic boundaries for the 16SrII and 16SrXXV phytoplasmas using genome-based delimitation.</title>
        <authorList>
            <person name="Rodrigues Jardim B."/>
            <person name="Tran-Nguyen L.T.T."/>
            <person name="Gambley C."/>
            <person name="Al-Sadi A.M."/>
            <person name="Al-Subhi A.M."/>
            <person name="Foissac X."/>
            <person name="Salar P."/>
            <person name="Cai H."/>
            <person name="Yang J.Y."/>
            <person name="Davis R."/>
            <person name="Jones L."/>
            <person name="Rodoni B."/>
            <person name="Constable F.E."/>
        </authorList>
    </citation>
    <scope>NUCLEOTIDE SEQUENCE [LARGE SCALE GENOMIC DNA]</scope>
    <source>
        <strain evidence="1">BAWM-322</strain>
    </source>
</reference>
<evidence type="ECO:0000313" key="1">
    <source>
        <dbReference type="EMBL" id="MEK0312115.1"/>
    </source>
</evidence>
<dbReference type="Proteomes" id="UP001382955">
    <property type="component" value="Unassembled WGS sequence"/>
</dbReference>